<gene>
    <name evidence="2" type="ORF">ABXZ36_12335</name>
</gene>
<dbReference type="SUPFAM" id="SSF52266">
    <property type="entry name" value="SGNH hydrolase"/>
    <property type="match status" value="1"/>
</dbReference>
<organism evidence="2 3">
    <name type="scientific">Sediminicola arcticus</name>
    <dbReference type="NCBI Taxonomy" id="1574308"/>
    <lineage>
        <taxon>Bacteria</taxon>
        <taxon>Pseudomonadati</taxon>
        <taxon>Bacteroidota</taxon>
        <taxon>Flavobacteriia</taxon>
        <taxon>Flavobacteriales</taxon>
        <taxon>Flavobacteriaceae</taxon>
        <taxon>Sediminicola</taxon>
    </lineage>
</organism>
<keyword evidence="3" id="KW-1185">Reference proteome</keyword>
<dbReference type="Proteomes" id="UP001549799">
    <property type="component" value="Unassembled WGS sequence"/>
</dbReference>
<dbReference type="EC" id="3.1.-.-" evidence="2"/>
<dbReference type="GO" id="GO:0016787">
    <property type="term" value="F:hydrolase activity"/>
    <property type="evidence" value="ECO:0007669"/>
    <property type="project" value="UniProtKB-KW"/>
</dbReference>
<accession>A0ABV2SW71</accession>
<keyword evidence="2" id="KW-0378">Hydrolase</keyword>
<dbReference type="EMBL" id="JBEXAE010000005">
    <property type="protein sequence ID" value="MET6991433.1"/>
    <property type="molecule type" value="Genomic_DNA"/>
</dbReference>
<dbReference type="InterPro" id="IPR036514">
    <property type="entry name" value="SGNH_hydro_sf"/>
</dbReference>
<comment type="caution">
    <text evidence="2">The sequence shown here is derived from an EMBL/GenBank/DDBJ whole genome shotgun (WGS) entry which is preliminary data.</text>
</comment>
<dbReference type="RefSeq" id="WP_354615973.1">
    <property type="nucleotide sequence ID" value="NZ_JBEXAE010000005.1"/>
</dbReference>
<dbReference type="Gene3D" id="3.40.50.1110">
    <property type="entry name" value="SGNH hydrolase"/>
    <property type="match status" value="1"/>
</dbReference>
<proteinExistence type="predicted"/>
<dbReference type="InterPro" id="IPR014982">
    <property type="entry name" value="GSCFA"/>
</dbReference>
<dbReference type="Pfam" id="PF08885">
    <property type="entry name" value="GSCFA"/>
    <property type="match status" value="1"/>
</dbReference>
<name>A0ABV2SW71_9FLAO</name>
<feature type="domain" description="GSCFA" evidence="1">
    <location>
        <begin position="22"/>
        <end position="256"/>
    </location>
</feature>
<evidence type="ECO:0000313" key="3">
    <source>
        <dbReference type="Proteomes" id="UP001549799"/>
    </source>
</evidence>
<evidence type="ECO:0000259" key="1">
    <source>
        <dbReference type="Pfam" id="PF08885"/>
    </source>
</evidence>
<sequence>MKLQTLVPLEISKNPISYESEILSLGSCFAENMGSKLRYYKFQSVVNPFGILFHPLAIENLISRAMAEEAYTKADIFFLNERWHCFDGHSVLSDAAGEMLLDRLNNGLQKTYQKILGASHMIITLGTAWVYRNKASGAIVANCHKVPQNQFTKELLSADEIAFSLERIINVIQSKNPYLQLIFTVSPVRHLKDGFVENQRSKAHLIAGIHNVLNKKYISYFPSYEIMMDELRDYRFYAEDMVHPNDLAITYIWEKFKENWVHEKAYPVMEKVGEVQRGLNHRPFDPNSVQHSSFLTFLDQKIEALTQAYPFMKF</sequence>
<protein>
    <submittedName>
        <fullName evidence="2">GSCFA domain-containing protein</fullName>
        <ecNumber evidence="2">3.1.-.-</ecNumber>
    </submittedName>
</protein>
<evidence type="ECO:0000313" key="2">
    <source>
        <dbReference type="EMBL" id="MET6991433.1"/>
    </source>
</evidence>
<reference evidence="2 3" key="1">
    <citation type="submission" date="2024-07" db="EMBL/GenBank/DDBJ databases">
        <title>The genome sequence of type strain Sediminicola arcticus GDMCC 1.2805.</title>
        <authorList>
            <person name="Liu Y."/>
        </authorList>
    </citation>
    <scope>NUCLEOTIDE SEQUENCE [LARGE SCALE GENOMIC DNA]</scope>
    <source>
        <strain evidence="2 3">GDMCC 1.2805</strain>
    </source>
</reference>